<feature type="domain" description="C2H2-type" evidence="1">
    <location>
        <begin position="132"/>
        <end position="153"/>
    </location>
</feature>
<evidence type="ECO:0000313" key="2">
    <source>
        <dbReference type="EMBL" id="CAH1398638.1"/>
    </source>
</evidence>
<evidence type="ECO:0000313" key="3">
    <source>
        <dbReference type="Proteomes" id="UP001152798"/>
    </source>
</evidence>
<accession>A0A9P0HAH9</accession>
<evidence type="ECO:0000259" key="1">
    <source>
        <dbReference type="PROSITE" id="PS00028"/>
    </source>
</evidence>
<dbReference type="EMBL" id="OV725080">
    <property type="protein sequence ID" value="CAH1398638.1"/>
    <property type="molecule type" value="Genomic_DNA"/>
</dbReference>
<dbReference type="InterPro" id="IPR013087">
    <property type="entry name" value="Znf_C2H2_type"/>
</dbReference>
<dbReference type="Proteomes" id="UP001152798">
    <property type="component" value="Chromosome 4"/>
</dbReference>
<dbReference type="PROSITE" id="PS00028">
    <property type="entry name" value="ZINC_FINGER_C2H2_1"/>
    <property type="match status" value="1"/>
</dbReference>
<gene>
    <name evidence="2" type="ORF">NEZAVI_LOCUS8244</name>
</gene>
<protein>
    <recommendedName>
        <fullName evidence="1">C2H2-type domain-containing protein</fullName>
    </recommendedName>
</protein>
<proteinExistence type="predicted"/>
<organism evidence="2 3">
    <name type="scientific">Nezara viridula</name>
    <name type="common">Southern green stink bug</name>
    <name type="synonym">Cimex viridulus</name>
    <dbReference type="NCBI Taxonomy" id="85310"/>
    <lineage>
        <taxon>Eukaryota</taxon>
        <taxon>Metazoa</taxon>
        <taxon>Ecdysozoa</taxon>
        <taxon>Arthropoda</taxon>
        <taxon>Hexapoda</taxon>
        <taxon>Insecta</taxon>
        <taxon>Pterygota</taxon>
        <taxon>Neoptera</taxon>
        <taxon>Paraneoptera</taxon>
        <taxon>Hemiptera</taxon>
        <taxon>Heteroptera</taxon>
        <taxon>Panheteroptera</taxon>
        <taxon>Pentatomomorpha</taxon>
        <taxon>Pentatomoidea</taxon>
        <taxon>Pentatomidae</taxon>
        <taxon>Pentatominae</taxon>
        <taxon>Nezara</taxon>
    </lineage>
</organism>
<dbReference type="AlphaFoldDB" id="A0A9P0HAH9"/>
<sequence>MAKNRTSSTSYNLRSGYRRTYRRSLYNIDTANRLELTLVRWYIIQPPPAPHTDPLQLDPGALSSVLEAAGADCQWSTARLNSPPQGAREVAVAAGFLCKKCRLSFTREAAIGNHGCGQSPGGVRMVRLRAGCKNCEAVFESAQDYRRHVEAAHPEPALSPRLSVEMEDVVNQITALAAQALKPDPNANIFLPVPPATGQ</sequence>
<keyword evidence="3" id="KW-1185">Reference proteome</keyword>
<name>A0A9P0HAH9_NEZVI</name>
<dbReference type="OrthoDB" id="6361927at2759"/>
<reference evidence="2" key="1">
    <citation type="submission" date="2022-01" db="EMBL/GenBank/DDBJ databases">
        <authorList>
            <person name="King R."/>
        </authorList>
    </citation>
    <scope>NUCLEOTIDE SEQUENCE</scope>
</reference>